<protein>
    <recommendedName>
        <fullName evidence="4 12">Phosphoribosylformylglycinamidine cyclo-ligase</fullName>
        <ecNumber evidence="3 12">6.3.3.1</ecNumber>
    </recommendedName>
    <alternativeName>
        <fullName evidence="9 12">AIR synthase</fullName>
    </alternativeName>
    <alternativeName>
        <fullName evidence="10 12">AIRS</fullName>
    </alternativeName>
    <alternativeName>
        <fullName evidence="8 12">Phosphoribosyl-aminoimidazole synthetase</fullName>
    </alternativeName>
</protein>
<dbReference type="CDD" id="cd02196">
    <property type="entry name" value="PurM"/>
    <property type="match status" value="1"/>
</dbReference>
<dbReference type="NCBIfam" id="TIGR00878">
    <property type="entry name" value="purM"/>
    <property type="match status" value="1"/>
</dbReference>
<comment type="catalytic activity">
    <reaction evidence="11 12">
        <text>2-formamido-N(1)-(5-O-phospho-beta-D-ribosyl)acetamidine + ATP = 5-amino-1-(5-phospho-beta-D-ribosyl)imidazole + ADP + phosphate + H(+)</text>
        <dbReference type="Rhea" id="RHEA:23032"/>
        <dbReference type="ChEBI" id="CHEBI:15378"/>
        <dbReference type="ChEBI" id="CHEBI:30616"/>
        <dbReference type="ChEBI" id="CHEBI:43474"/>
        <dbReference type="ChEBI" id="CHEBI:137981"/>
        <dbReference type="ChEBI" id="CHEBI:147287"/>
        <dbReference type="ChEBI" id="CHEBI:456216"/>
        <dbReference type="EC" id="6.3.3.1"/>
    </reaction>
</comment>
<evidence type="ECO:0000313" key="15">
    <source>
        <dbReference type="EMBL" id="GGA53087.1"/>
    </source>
</evidence>
<dbReference type="SUPFAM" id="SSF56042">
    <property type="entry name" value="PurM C-terminal domain-like"/>
    <property type="match status" value="1"/>
</dbReference>
<dbReference type="InterPro" id="IPR036921">
    <property type="entry name" value="PurM-like_N_sf"/>
</dbReference>
<dbReference type="EMBL" id="BMEX01000013">
    <property type="protein sequence ID" value="GGA53087.1"/>
    <property type="molecule type" value="Genomic_DNA"/>
</dbReference>
<dbReference type="InterPro" id="IPR016188">
    <property type="entry name" value="PurM-like_N"/>
</dbReference>
<evidence type="ECO:0000256" key="4">
    <source>
        <dbReference type="ARBA" id="ARBA00020367"/>
    </source>
</evidence>
<dbReference type="PANTHER" id="PTHR10520">
    <property type="entry name" value="TRIFUNCTIONAL PURINE BIOSYNTHETIC PROTEIN ADENOSINE-3-RELATED"/>
    <property type="match status" value="1"/>
</dbReference>
<accession>A0ABQ1GZY0</accession>
<evidence type="ECO:0000313" key="16">
    <source>
        <dbReference type="Proteomes" id="UP000617979"/>
    </source>
</evidence>
<evidence type="ECO:0000256" key="1">
    <source>
        <dbReference type="ARBA" id="ARBA00004686"/>
    </source>
</evidence>
<evidence type="ECO:0000256" key="5">
    <source>
        <dbReference type="ARBA" id="ARBA00022598"/>
    </source>
</evidence>
<dbReference type="Pfam" id="PF00586">
    <property type="entry name" value="AIRS"/>
    <property type="match status" value="1"/>
</dbReference>
<evidence type="ECO:0000256" key="3">
    <source>
        <dbReference type="ARBA" id="ARBA00013047"/>
    </source>
</evidence>
<keyword evidence="16" id="KW-1185">Reference proteome</keyword>
<dbReference type="HAMAP" id="MF_00741">
    <property type="entry name" value="AIRS"/>
    <property type="match status" value="1"/>
</dbReference>
<gene>
    <name evidence="12 15" type="primary">purM</name>
    <name evidence="15" type="ORF">GCM10007416_27710</name>
</gene>
<dbReference type="Gene3D" id="3.90.650.10">
    <property type="entry name" value="PurM-like C-terminal domain"/>
    <property type="match status" value="1"/>
</dbReference>
<dbReference type="InterPro" id="IPR004733">
    <property type="entry name" value="PurM_cligase"/>
</dbReference>
<dbReference type="Proteomes" id="UP000617979">
    <property type="component" value="Unassembled WGS sequence"/>
</dbReference>
<evidence type="ECO:0000259" key="13">
    <source>
        <dbReference type="Pfam" id="PF00586"/>
    </source>
</evidence>
<evidence type="ECO:0000256" key="10">
    <source>
        <dbReference type="ARBA" id="ARBA00033093"/>
    </source>
</evidence>
<keyword evidence="6 12" id="KW-0547">Nucleotide-binding</keyword>
<dbReference type="InterPro" id="IPR036676">
    <property type="entry name" value="PurM-like_C_sf"/>
</dbReference>
<feature type="domain" description="PurM-like C-terminal" evidence="14">
    <location>
        <begin position="171"/>
        <end position="335"/>
    </location>
</feature>
<evidence type="ECO:0000256" key="12">
    <source>
        <dbReference type="HAMAP-Rule" id="MF_00741"/>
    </source>
</evidence>
<proteinExistence type="inferred from homology"/>
<evidence type="ECO:0000256" key="7">
    <source>
        <dbReference type="ARBA" id="ARBA00022840"/>
    </source>
</evidence>
<evidence type="ECO:0000256" key="11">
    <source>
        <dbReference type="ARBA" id="ARBA00049057"/>
    </source>
</evidence>
<keyword evidence="12" id="KW-0658">Purine biosynthesis</keyword>
<dbReference type="EC" id="6.3.3.1" evidence="3 12"/>
<dbReference type="RefSeq" id="WP_188433115.1">
    <property type="nucleotide sequence ID" value="NZ_BMEX01000013.1"/>
</dbReference>
<comment type="caution">
    <text evidence="15">The sequence shown here is derived from an EMBL/GenBank/DDBJ whole genome shotgun (WGS) entry which is preliminary data.</text>
</comment>
<comment type="subcellular location">
    <subcellularLocation>
        <location evidence="12">Cytoplasm</location>
    </subcellularLocation>
</comment>
<dbReference type="Gene3D" id="3.30.1330.10">
    <property type="entry name" value="PurM-like, N-terminal domain"/>
    <property type="match status" value="1"/>
</dbReference>
<comment type="similarity">
    <text evidence="2 12">Belongs to the AIR synthase family.</text>
</comment>
<evidence type="ECO:0000256" key="6">
    <source>
        <dbReference type="ARBA" id="ARBA00022741"/>
    </source>
</evidence>
<evidence type="ECO:0000256" key="8">
    <source>
        <dbReference type="ARBA" id="ARBA00031908"/>
    </source>
</evidence>
<evidence type="ECO:0000259" key="14">
    <source>
        <dbReference type="Pfam" id="PF02769"/>
    </source>
</evidence>
<comment type="pathway">
    <text evidence="1 12">Purine metabolism; IMP biosynthesis via de novo pathway; 5-amino-1-(5-phospho-D-ribosyl)imidazole from N(2)-formyl-N(1)-(5-phospho-D-ribosyl)glycinamide: step 2/2.</text>
</comment>
<reference evidence="16" key="1">
    <citation type="journal article" date="2019" name="Int. J. Syst. Evol. Microbiol.">
        <title>The Global Catalogue of Microorganisms (GCM) 10K type strain sequencing project: providing services to taxonomists for standard genome sequencing and annotation.</title>
        <authorList>
            <consortium name="The Broad Institute Genomics Platform"/>
            <consortium name="The Broad Institute Genome Sequencing Center for Infectious Disease"/>
            <person name="Wu L."/>
            <person name="Ma J."/>
        </authorList>
    </citation>
    <scope>NUCLEOTIDE SEQUENCE [LARGE SCALE GENOMIC DNA]</scope>
    <source>
        <strain evidence="16">CGMCC 1.12404</strain>
    </source>
</reference>
<dbReference type="Pfam" id="PF02769">
    <property type="entry name" value="AIRS_C"/>
    <property type="match status" value="1"/>
</dbReference>
<evidence type="ECO:0000256" key="2">
    <source>
        <dbReference type="ARBA" id="ARBA00010280"/>
    </source>
</evidence>
<organism evidence="15 16">
    <name type="scientific">Kroppenstedtia guangzhouensis</name>
    <dbReference type="NCBI Taxonomy" id="1274356"/>
    <lineage>
        <taxon>Bacteria</taxon>
        <taxon>Bacillati</taxon>
        <taxon>Bacillota</taxon>
        <taxon>Bacilli</taxon>
        <taxon>Bacillales</taxon>
        <taxon>Thermoactinomycetaceae</taxon>
        <taxon>Kroppenstedtia</taxon>
    </lineage>
</organism>
<sequence length="344" mass="37154">MSEAYRQAGVDIDVGNEVVERIKGHVRRTRRPEVLGDLGGFGGLFRLSGYQNPVLVAATDGVGTKLKLAFAMDRHDTIGIDCVAMCVNDLIVQGAEPLFFLDYLATGKLLPDQVEAVVKGIADGCEQAGCTLIGGETAEMPGMYSAGEYDVAGFAVGVVEQERLLTGESIQPGDRILGLASDGLHSNGYSLARKILLPDDPKRLEEQVPWGEISWGDALIAPTRIYVRAFRDLMKVCEVKGGAHITGGGLVENVPRMLPSGRGIRLYRESWPQPEIFQVLAHEGGLSEDDLYRTFNMGIGMVLFVPENQVDQALRTAVEAGERAYVIGEVTQGDGVMWSGRDSA</sequence>
<feature type="domain" description="PurM-like N-terminal" evidence="13">
    <location>
        <begin position="54"/>
        <end position="159"/>
    </location>
</feature>
<evidence type="ECO:0000256" key="9">
    <source>
        <dbReference type="ARBA" id="ARBA00032931"/>
    </source>
</evidence>
<name>A0ABQ1GZY0_9BACL</name>
<keyword evidence="5 12" id="KW-0436">Ligase</keyword>
<dbReference type="InterPro" id="IPR010918">
    <property type="entry name" value="PurM-like_C_dom"/>
</dbReference>
<dbReference type="SUPFAM" id="SSF55326">
    <property type="entry name" value="PurM N-terminal domain-like"/>
    <property type="match status" value="1"/>
</dbReference>
<dbReference type="PANTHER" id="PTHR10520:SF12">
    <property type="entry name" value="TRIFUNCTIONAL PURINE BIOSYNTHETIC PROTEIN ADENOSINE-3"/>
    <property type="match status" value="1"/>
</dbReference>
<keyword evidence="7 12" id="KW-0067">ATP-binding</keyword>
<keyword evidence="12" id="KW-0963">Cytoplasm</keyword>